<dbReference type="InterPro" id="IPR002201">
    <property type="entry name" value="Glyco_trans_9"/>
</dbReference>
<keyword evidence="2" id="KW-0808">Transferase</keyword>
<dbReference type="Gene3D" id="3.40.50.2000">
    <property type="entry name" value="Glycogen Phosphorylase B"/>
    <property type="match status" value="2"/>
</dbReference>
<accession>A0ABU6JYF0</accession>
<dbReference type="SUPFAM" id="SSF53756">
    <property type="entry name" value="UDP-Glycosyltransferase/glycogen phosphorylase"/>
    <property type="match status" value="1"/>
</dbReference>
<keyword evidence="1" id="KW-0328">Glycosyltransferase</keyword>
<proteinExistence type="predicted"/>
<name>A0ABU6JYF0_9RHOO</name>
<dbReference type="PANTHER" id="PTHR30160">
    <property type="entry name" value="TETRAACYLDISACCHARIDE 4'-KINASE-RELATED"/>
    <property type="match status" value="1"/>
</dbReference>
<evidence type="ECO:0000256" key="1">
    <source>
        <dbReference type="ARBA" id="ARBA00022676"/>
    </source>
</evidence>
<sequence length="378" mass="40791">MSQWSNARNILCVRLDGMGSVLMTTPALRALKQAVPDRSLTLLTSPAGASVAAYLPEVDQVITYDAPWLKGANTHDAMADKRMISRLDAADYDAAVIFTARGENVLPAAMLCLMADIPLRLAHSAENPHLLLTDWVREAKDKRTSDKHYGRHVRHEVQRQLDLVASIGARAQDQRLGFALSDADHGSLMSKLRRRGVDLERPWLVLHPGTLAAGESVADFQDVEQRGFEKYAATLQGLQSHLDCQILLTGGAQEIPLCHALQESGDYGATSLAGELSLGEFGALIAHSAVLLSNGSASVHIAAAVGTPVVDLQARMQPQQTPWQVPSRVLSTVDAQGDASDCLARLDPQDMISAVCELWQERGQQPAQPHRAAAASRA</sequence>
<gene>
    <name evidence="3" type="ORF">VVD49_01730</name>
</gene>
<keyword evidence="4" id="KW-1185">Reference proteome</keyword>
<reference evidence="3 4" key="1">
    <citation type="submission" date="2024-01" db="EMBL/GenBank/DDBJ databases">
        <title>Uliginosibacterium soil sp. nov.</title>
        <authorList>
            <person name="Lv Y."/>
        </authorList>
    </citation>
    <scope>NUCLEOTIDE SEQUENCE [LARGE SCALE GENOMIC DNA]</scope>
    <source>
        <strain evidence="3 4">H3</strain>
    </source>
</reference>
<evidence type="ECO:0000313" key="3">
    <source>
        <dbReference type="EMBL" id="MEC5384421.1"/>
    </source>
</evidence>
<dbReference type="CDD" id="cd03789">
    <property type="entry name" value="GT9_LPS_heptosyltransferase"/>
    <property type="match status" value="1"/>
</dbReference>
<dbReference type="EMBL" id="JAYXHS010000001">
    <property type="protein sequence ID" value="MEC5384421.1"/>
    <property type="molecule type" value="Genomic_DNA"/>
</dbReference>
<evidence type="ECO:0000313" key="4">
    <source>
        <dbReference type="Proteomes" id="UP001331561"/>
    </source>
</evidence>
<dbReference type="RefSeq" id="WP_327597400.1">
    <property type="nucleotide sequence ID" value="NZ_JAYXHS010000001.1"/>
</dbReference>
<organism evidence="3 4">
    <name type="scientific">Uliginosibacterium silvisoli</name>
    <dbReference type="NCBI Taxonomy" id="3114758"/>
    <lineage>
        <taxon>Bacteria</taxon>
        <taxon>Pseudomonadati</taxon>
        <taxon>Pseudomonadota</taxon>
        <taxon>Betaproteobacteria</taxon>
        <taxon>Rhodocyclales</taxon>
        <taxon>Zoogloeaceae</taxon>
        <taxon>Uliginosibacterium</taxon>
    </lineage>
</organism>
<dbReference type="InterPro" id="IPR051199">
    <property type="entry name" value="LPS_LOS_Heptosyltrfase"/>
</dbReference>
<evidence type="ECO:0000256" key="2">
    <source>
        <dbReference type="ARBA" id="ARBA00022679"/>
    </source>
</evidence>
<dbReference type="PANTHER" id="PTHR30160:SF1">
    <property type="entry name" value="LIPOPOLYSACCHARIDE 1,2-N-ACETYLGLUCOSAMINETRANSFERASE-RELATED"/>
    <property type="match status" value="1"/>
</dbReference>
<dbReference type="Pfam" id="PF01075">
    <property type="entry name" value="Glyco_transf_9"/>
    <property type="match status" value="1"/>
</dbReference>
<comment type="caution">
    <text evidence="3">The sequence shown here is derived from an EMBL/GenBank/DDBJ whole genome shotgun (WGS) entry which is preliminary data.</text>
</comment>
<dbReference type="Proteomes" id="UP001331561">
    <property type="component" value="Unassembled WGS sequence"/>
</dbReference>
<protein>
    <submittedName>
        <fullName evidence="3">Glycosyltransferase family 9 protein</fullName>
    </submittedName>
</protein>